<reference evidence="5" key="1">
    <citation type="submission" date="2023-07" db="EMBL/GenBank/DDBJ databases">
        <title>Sorghum-associated microbial communities from plants grown in Nebraska, USA.</title>
        <authorList>
            <person name="Schachtman D."/>
        </authorList>
    </citation>
    <scope>NUCLEOTIDE SEQUENCE</scope>
    <source>
        <strain evidence="5">BE261</strain>
    </source>
</reference>
<accession>A0AAW8N355</accession>
<dbReference type="Proteomes" id="UP001262032">
    <property type="component" value="Unassembled WGS sequence"/>
</dbReference>
<name>A0AAW8N355_PSEOX</name>
<dbReference type="RefSeq" id="WP_310111059.1">
    <property type="nucleotide sequence ID" value="NZ_JAVDTN010000005.1"/>
</dbReference>
<protein>
    <submittedName>
        <fullName evidence="5">Glycosyltransferase involved in cell wall biosynthesis</fullName>
    </submittedName>
</protein>
<evidence type="ECO:0000256" key="1">
    <source>
        <dbReference type="ARBA" id="ARBA00022676"/>
    </source>
</evidence>
<evidence type="ECO:0000256" key="2">
    <source>
        <dbReference type="ARBA" id="ARBA00022679"/>
    </source>
</evidence>
<dbReference type="GeneID" id="97422194"/>
<feature type="domain" description="Glycosyltransferase 2-like" evidence="4">
    <location>
        <begin position="11"/>
        <end position="173"/>
    </location>
</feature>
<dbReference type="PANTHER" id="PTHR22916">
    <property type="entry name" value="GLYCOSYLTRANSFERASE"/>
    <property type="match status" value="1"/>
</dbReference>
<dbReference type="SUPFAM" id="SSF53448">
    <property type="entry name" value="Nucleotide-diphospho-sugar transferases"/>
    <property type="match status" value="1"/>
</dbReference>
<proteinExistence type="predicted"/>
<dbReference type="EMBL" id="JAVDWN010000001">
    <property type="protein sequence ID" value="MDR7162112.1"/>
    <property type="molecule type" value="Genomic_DNA"/>
</dbReference>
<dbReference type="Pfam" id="PF00535">
    <property type="entry name" value="Glycos_transf_2"/>
    <property type="match status" value="1"/>
</dbReference>
<evidence type="ECO:0000256" key="3">
    <source>
        <dbReference type="SAM" id="MobiDB-lite"/>
    </source>
</evidence>
<feature type="region of interest" description="Disordered" evidence="3">
    <location>
        <begin position="338"/>
        <end position="357"/>
    </location>
</feature>
<sequence>MTNNSDSPRTTVILPAYNAAGFLERAVRSVMAQTDPNFELVIVDDHSTDGTLDLARKLEEEFGNLTVIALPSNAGVSAARNAGLEAARGSWISFIDSDDQYLPAFLETMHAATAPEVDLVVGGRIVVQPNGTETRNGSRALGEFDGAEACRLAMCDQLTPFPWDKLYRRELFSKVRFAEGAARFEDMAVNVILHSLSRRVRSIDTPVYRYYIMDASLTWGRVPTVADTTVAMNHLNEHLDQRFKEGKYGAAYDCMRSLVILLVAQSAIARGTGSPAAAATVTECRKDLGWRMLYRTLAVHKVIGAGAVLLKLTPSVYAYLYLRHIRAAYGVGKPQTASSEMPAAAPPATPGSGSGID</sequence>
<gene>
    <name evidence="5" type="ORF">J2X12_000113</name>
</gene>
<dbReference type="InterPro" id="IPR001173">
    <property type="entry name" value="Glyco_trans_2-like"/>
</dbReference>
<dbReference type="Gene3D" id="3.90.550.10">
    <property type="entry name" value="Spore Coat Polysaccharide Biosynthesis Protein SpsA, Chain A"/>
    <property type="match status" value="1"/>
</dbReference>
<keyword evidence="1" id="KW-0328">Glycosyltransferase</keyword>
<dbReference type="CDD" id="cd00761">
    <property type="entry name" value="Glyco_tranf_GTA_type"/>
    <property type="match status" value="1"/>
</dbReference>
<evidence type="ECO:0000313" key="5">
    <source>
        <dbReference type="EMBL" id="MDR7162112.1"/>
    </source>
</evidence>
<organism evidence="5 6">
    <name type="scientific">Pseudarthrobacter oxydans</name>
    <name type="common">Arthrobacter oxydans</name>
    <dbReference type="NCBI Taxonomy" id="1671"/>
    <lineage>
        <taxon>Bacteria</taxon>
        <taxon>Bacillati</taxon>
        <taxon>Actinomycetota</taxon>
        <taxon>Actinomycetes</taxon>
        <taxon>Micrococcales</taxon>
        <taxon>Micrococcaceae</taxon>
        <taxon>Pseudarthrobacter</taxon>
    </lineage>
</organism>
<evidence type="ECO:0000259" key="4">
    <source>
        <dbReference type="Pfam" id="PF00535"/>
    </source>
</evidence>
<dbReference type="InterPro" id="IPR029044">
    <property type="entry name" value="Nucleotide-diphossugar_trans"/>
</dbReference>
<comment type="caution">
    <text evidence="5">The sequence shown here is derived from an EMBL/GenBank/DDBJ whole genome shotgun (WGS) entry which is preliminary data.</text>
</comment>
<dbReference type="AlphaFoldDB" id="A0AAW8N355"/>
<dbReference type="PANTHER" id="PTHR22916:SF51">
    <property type="entry name" value="GLYCOSYLTRANSFERASE EPSH-RELATED"/>
    <property type="match status" value="1"/>
</dbReference>
<evidence type="ECO:0000313" key="6">
    <source>
        <dbReference type="Proteomes" id="UP001262032"/>
    </source>
</evidence>
<dbReference type="GO" id="GO:0016757">
    <property type="term" value="F:glycosyltransferase activity"/>
    <property type="evidence" value="ECO:0007669"/>
    <property type="project" value="UniProtKB-KW"/>
</dbReference>
<keyword evidence="2" id="KW-0808">Transferase</keyword>